<proteinExistence type="predicted"/>
<dbReference type="FunFam" id="1.20.1250.20:FF:000786">
    <property type="entry name" value="MFS multidrug transporter, putative"/>
    <property type="match status" value="1"/>
</dbReference>
<feature type="transmembrane region" description="Helical" evidence="5">
    <location>
        <begin position="201"/>
        <end position="225"/>
    </location>
</feature>
<accession>A0A1V6UET4</accession>
<dbReference type="EMBL" id="MDDG01000011">
    <property type="protein sequence ID" value="OQE36938.1"/>
    <property type="molecule type" value="Genomic_DNA"/>
</dbReference>
<feature type="transmembrane region" description="Helical" evidence="5">
    <location>
        <begin position="308"/>
        <end position="328"/>
    </location>
</feature>
<feature type="transmembrane region" description="Helical" evidence="5">
    <location>
        <begin position="40"/>
        <end position="60"/>
    </location>
</feature>
<gene>
    <name evidence="7" type="ORF">PENCOP_c011G07597</name>
</gene>
<feature type="transmembrane region" description="Helical" evidence="5">
    <location>
        <begin position="270"/>
        <end position="287"/>
    </location>
</feature>
<dbReference type="InterPro" id="IPR020846">
    <property type="entry name" value="MFS_dom"/>
</dbReference>
<keyword evidence="4 5" id="KW-0472">Membrane</keyword>
<dbReference type="GO" id="GO:0005886">
    <property type="term" value="C:plasma membrane"/>
    <property type="evidence" value="ECO:0007669"/>
    <property type="project" value="TreeGrafter"/>
</dbReference>
<evidence type="ECO:0000256" key="4">
    <source>
        <dbReference type="ARBA" id="ARBA00023136"/>
    </source>
</evidence>
<sequence length="580" mass="63779">MADSDFPFYRPGRSFYDDNMSRASSDIKHRRKVDDEKFALGRRGILVFFTLSVLTLMAALDGTSLSVALPEIAKELNGTAIEAFWSGTSFLLCSTVFQPSFASFSNIFGRRPMILISLLFFTVGAVVAAIANNFTYMLVGRSIQGIGGGGIISLSEVVITDLVPLRWRGQYFGILSAMWSVGSVTGPILGGGFSENVSWRWIFYINFPFIGVGGILVILFLNLKLAPSSLIEKLRRIDYFGTVLFVGSMSSFLIPLSWGGISYGWDSWQTLAPLCVGGFGLIVFGFYEYYFASDPIVPPVIFQNRTAIASFIGSVLQGLILWCALYYLPLYYEAVKEYSPIISGVALFPETFTVAPSGMVAGVLITVTGRYRWAIWIGWAFSTIGLGLMCLIKVDTSMVGWIFLNIVPGLGLGVLFPSLGYAVQASTDPENLAIAVAMFSFFRALGQAIGVAVGGVVFQNRMFTNISRYPALAPMADAYSKNAAGLVQVIKAMADGTDKANLKQAYTDSLRTVWIVCCGVSGVAMLISLLTEHYDLDRALETNQGLREDYYDDDESMNSLKDLDMRRDRRMVTEPRPWAW</sequence>
<dbReference type="PANTHER" id="PTHR23501">
    <property type="entry name" value="MAJOR FACILITATOR SUPERFAMILY"/>
    <property type="match status" value="1"/>
</dbReference>
<dbReference type="CDD" id="cd17502">
    <property type="entry name" value="MFS_Azr1_MDR_like"/>
    <property type="match status" value="1"/>
</dbReference>
<feature type="transmembrane region" description="Helical" evidence="5">
    <location>
        <begin position="512"/>
        <end position="531"/>
    </location>
</feature>
<keyword evidence="8" id="KW-1185">Reference proteome</keyword>
<feature type="transmembrane region" description="Helical" evidence="5">
    <location>
        <begin position="399"/>
        <end position="420"/>
    </location>
</feature>
<evidence type="ECO:0000313" key="7">
    <source>
        <dbReference type="EMBL" id="OQE36938.1"/>
    </source>
</evidence>
<reference evidence="8" key="1">
    <citation type="journal article" date="2017" name="Nat. Microbiol.">
        <title>Global analysis of biosynthetic gene clusters reveals vast potential of secondary metabolite production in Penicillium species.</title>
        <authorList>
            <person name="Nielsen J.C."/>
            <person name="Grijseels S."/>
            <person name="Prigent S."/>
            <person name="Ji B."/>
            <person name="Dainat J."/>
            <person name="Nielsen K.F."/>
            <person name="Frisvad J.C."/>
            <person name="Workman M."/>
            <person name="Nielsen J."/>
        </authorList>
    </citation>
    <scope>NUCLEOTIDE SEQUENCE [LARGE SCALE GENOMIC DNA]</scope>
    <source>
        <strain evidence="8">IBT 31321</strain>
    </source>
</reference>
<name>A0A1V6UET4_9EURO</name>
<dbReference type="InterPro" id="IPR036259">
    <property type="entry name" value="MFS_trans_sf"/>
</dbReference>
<evidence type="ECO:0000256" key="2">
    <source>
        <dbReference type="ARBA" id="ARBA00022692"/>
    </source>
</evidence>
<feature type="transmembrane region" description="Helical" evidence="5">
    <location>
        <begin position="80"/>
        <end position="101"/>
    </location>
</feature>
<feature type="domain" description="Major facilitator superfamily (MFS) profile" evidence="6">
    <location>
        <begin position="47"/>
        <end position="536"/>
    </location>
</feature>
<feature type="transmembrane region" description="Helical" evidence="5">
    <location>
        <begin position="171"/>
        <end position="189"/>
    </location>
</feature>
<keyword evidence="2 5" id="KW-0812">Transmembrane</keyword>
<dbReference type="PROSITE" id="PS50850">
    <property type="entry name" value="MFS"/>
    <property type="match status" value="1"/>
</dbReference>
<evidence type="ECO:0000259" key="6">
    <source>
        <dbReference type="PROSITE" id="PS50850"/>
    </source>
</evidence>
<dbReference type="AlphaFoldDB" id="A0A1V6UET4"/>
<dbReference type="InterPro" id="IPR011701">
    <property type="entry name" value="MFS"/>
</dbReference>
<evidence type="ECO:0000256" key="3">
    <source>
        <dbReference type="ARBA" id="ARBA00022989"/>
    </source>
</evidence>
<feature type="transmembrane region" description="Helical" evidence="5">
    <location>
        <begin position="432"/>
        <end position="458"/>
    </location>
</feature>
<evidence type="ECO:0000256" key="1">
    <source>
        <dbReference type="ARBA" id="ARBA00004141"/>
    </source>
</evidence>
<comment type="subcellular location">
    <subcellularLocation>
        <location evidence="1">Membrane</location>
        <topology evidence="1">Multi-pass membrane protein</topology>
    </subcellularLocation>
</comment>
<dbReference type="PANTHER" id="PTHR23501:SF59">
    <property type="entry name" value="MAJOR FACILITATOR SUPERFAMILY (MFS) PROFILE DOMAIN-CONTAINING PROTEIN-RELATED"/>
    <property type="match status" value="1"/>
</dbReference>
<feature type="transmembrane region" description="Helical" evidence="5">
    <location>
        <begin position="373"/>
        <end position="392"/>
    </location>
</feature>
<dbReference type="Gene3D" id="1.20.1250.20">
    <property type="entry name" value="MFS general substrate transporter like domains"/>
    <property type="match status" value="2"/>
</dbReference>
<keyword evidence="3 5" id="KW-1133">Transmembrane helix</keyword>
<dbReference type="SUPFAM" id="SSF103473">
    <property type="entry name" value="MFS general substrate transporter"/>
    <property type="match status" value="1"/>
</dbReference>
<dbReference type="Pfam" id="PF07690">
    <property type="entry name" value="MFS_1"/>
    <property type="match status" value="1"/>
</dbReference>
<protein>
    <recommendedName>
        <fullName evidence="6">Major facilitator superfamily (MFS) profile domain-containing protein</fullName>
    </recommendedName>
</protein>
<dbReference type="Proteomes" id="UP000191500">
    <property type="component" value="Unassembled WGS sequence"/>
</dbReference>
<feature type="transmembrane region" description="Helical" evidence="5">
    <location>
        <begin position="113"/>
        <end position="131"/>
    </location>
</feature>
<dbReference type="GO" id="GO:0022857">
    <property type="term" value="F:transmembrane transporter activity"/>
    <property type="evidence" value="ECO:0007669"/>
    <property type="project" value="InterPro"/>
</dbReference>
<organism evidence="7 8">
    <name type="scientific">Penicillium coprophilum</name>
    <dbReference type="NCBI Taxonomy" id="36646"/>
    <lineage>
        <taxon>Eukaryota</taxon>
        <taxon>Fungi</taxon>
        <taxon>Dikarya</taxon>
        <taxon>Ascomycota</taxon>
        <taxon>Pezizomycotina</taxon>
        <taxon>Eurotiomycetes</taxon>
        <taxon>Eurotiomycetidae</taxon>
        <taxon>Eurotiales</taxon>
        <taxon>Aspergillaceae</taxon>
        <taxon>Penicillium</taxon>
    </lineage>
</organism>
<dbReference type="PRINTS" id="PR01036">
    <property type="entry name" value="TCRTETB"/>
</dbReference>
<dbReference type="FunFam" id="1.20.1720.10:FF:000018">
    <property type="entry name" value="Putative MFS multidrug transporter"/>
    <property type="match status" value="1"/>
</dbReference>
<evidence type="ECO:0000313" key="8">
    <source>
        <dbReference type="Proteomes" id="UP000191500"/>
    </source>
</evidence>
<feature type="transmembrane region" description="Helical" evidence="5">
    <location>
        <begin position="237"/>
        <end position="258"/>
    </location>
</feature>
<comment type="caution">
    <text evidence="7">The sequence shown here is derived from an EMBL/GenBank/DDBJ whole genome shotgun (WGS) entry which is preliminary data.</text>
</comment>
<evidence type="ECO:0000256" key="5">
    <source>
        <dbReference type="SAM" id="Phobius"/>
    </source>
</evidence>